<dbReference type="Pfam" id="PF13561">
    <property type="entry name" value="adh_short_C2"/>
    <property type="match status" value="1"/>
</dbReference>
<dbReference type="KEGG" id="bcv:Bcav_3939"/>
<dbReference type="InterPro" id="IPR020904">
    <property type="entry name" value="Sc_DH/Rdtase_CS"/>
</dbReference>
<sequence>MNLLAGRRAVVVGTRSRIGATIVAALVEHGARVVGVDREAPRDDAEAPPFERHVVADMSTASGADAAFTAAVDHLGGLDLVVSGAAVQRGGRLWETGEDTWRAVLGGTLDTAFHTMRAGLLHLRRGGALVAVSSVNADVVHPANAAYAASKGAVNTLVRQAALDCAPRGIRVNAVAPALVDGDPERSSYGYPMGRTVTSREVADAVVLLASPLASGITGVVLPVDAGLSGTSAVAMSRPEMLEKLRVGALIEDAQPGSPGGFRPGVMDDAALQIRRRGLDHP</sequence>
<evidence type="ECO:0000313" key="3">
    <source>
        <dbReference type="EMBL" id="ACQ82180.1"/>
    </source>
</evidence>
<dbReference type="PRINTS" id="PR00080">
    <property type="entry name" value="SDRFAMILY"/>
</dbReference>
<name>C5C540_BEUC1</name>
<dbReference type="STRING" id="471853.Bcav_3939"/>
<dbReference type="Gene3D" id="3.40.50.720">
    <property type="entry name" value="NAD(P)-binding Rossmann-like Domain"/>
    <property type="match status" value="1"/>
</dbReference>
<gene>
    <name evidence="3" type="ordered locus">Bcav_3939</name>
</gene>
<dbReference type="InterPro" id="IPR002347">
    <property type="entry name" value="SDR_fam"/>
</dbReference>
<dbReference type="InterPro" id="IPR036291">
    <property type="entry name" value="NAD(P)-bd_dom_sf"/>
</dbReference>
<dbReference type="RefSeq" id="WP_015884417.1">
    <property type="nucleotide sequence ID" value="NC_012669.1"/>
</dbReference>
<dbReference type="SUPFAM" id="SSF51735">
    <property type="entry name" value="NAD(P)-binding Rossmann-fold domains"/>
    <property type="match status" value="1"/>
</dbReference>
<dbReference type="PANTHER" id="PTHR24321">
    <property type="entry name" value="DEHYDROGENASES, SHORT CHAIN"/>
    <property type="match status" value="1"/>
</dbReference>
<keyword evidence="4" id="KW-1185">Reference proteome</keyword>
<dbReference type="eggNOG" id="COG1028">
    <property type="taxonomic scope" value="Bacteria"/>
</dbReference>
<dbReference type="AlphaFoldDB" id="C5C540"/>
<evidence type="ECO:0000256" key="1">
    <source>
        <dbReference type="ARBA" id="ARBA00006484"/>
    </source>
</evidence>
<evidence type="ECO:0000256" key="2">
    <source>
        <dbReference type="ARBA" id="ARBA00023002"/>
    </source>
</evidence>
<reference evidence="3 4" key="1">
    <citation type="journal article" date="2009" name="Stand. Genomic Sci.">
        <title>Complete genome sequence of Beutenbergia cavernae type strain (HKI 0122).</title>
        <authorList>
            <person name="Land M."/>
            <person name="Pukall R."/>
            <person name="Abt B."/>
            <person name="Goker M."/>
            <person name="Rohde M."/>
            <person name="Glavina Del Rio T."/>
            <person name="Tice H."/>
            <person name="Copeland A."/>
            <person name="Cheng J.F."/>
            <person name="Lucas S."/>
            <person name="Chen F."/>
            <person name="Nolan M."/>
            <person name="Bruce D."/>
            <person name="Goodwin L."/>
            <person name="Pitluck S."/>
            <person name="Ivanova N."/>
            <person name="Mavromatis K."/>
            <person name="Ovchinnikova G."/>
            <person name="Pati A."/>
            <person name="Chen A."/>
            <person name="Palaniappan K."/>
            <person name="Hauser L."/>
            <person name="Chang Y.J."/>
            <person name="Jefferies C.C."/>
            <person name="Saunders E."/>
            <person name="Brettin T."/>
            <person name="Detter J.C."/>
            <person name="Han C."/>
            <person name="Chain P."/>
            <person name="Bristow J."/>
            <person name="Eisen J.A."/>
            <person name="Markowitz V."/>
            <person name="Hugenholtz P."/>
            <person name="Kyrpides N.C."/>
            <person name="Klenk H.P."/>
            <person name="Lapidus A."/>
        </authorList>
    </citation>
    <scope>NUCLEOTIDE SEQUENCE [LARGE SCALE GENOMIC DNA]</scope>
    <source>
        <strain evidence="4">ATCC BAA-8 / DSM 12333 / NBRC 16432</strain>
    </source>
</reference>
<keyword evidence="2" id="KW-0560">Oxidoreductase</keyword>
<dbReference type="PRINTS" id="PR00081">
    <property type="entry name" value="GDHRDH"/>
</dbReference>
<comment type="similarity">
    <text evidence="1">Belongs to the short-chain dehydrogenases/reductases (SDR) family.</text>
</comment>
<evidence type="ECO:0000313" key="4">
    <source>
        <dbReference type="Proteomes" id="UP000007962"/>
    </source>
</evidence>
<protein>
    <submittedName>
        <fullName evidence="3">Short-chain dehydrogenase/reductase SDR</fullName>
    </submittedName>
</protein>
<dbReference type="GO" id="GO:0016491">
    <property type="term" value="F:oxidoreductase activity"/>
    <property type="evidence" value="ECO:0007669"/>
    <property type="project" value="UniProtKB-KW"/>
</dbReference>
<dbReference type="PROSITE" id="PS00061">
    <property type="entry name" value="ADH_SHORT"/>
    <property type="match status" value="1"/>
</dbReference>
<organism evidence="3 4">
    <name type="scientific">Beutenbergia cavernae (strain ATCC BAA-8 / DSM 12333 / CCUG 43141 / JCM 11478 / NBRC 16432 / NCIMB 13614 / HKI 0122)</name>
    <dbReference type="NCBI Taxonomy" id="471853"/>
    <lineage>
        <taxon>Bacteria</taxon>
        <taxon>Bacillati</taxon>
        <taxon>Actinomycetota</taxon>
        <taxon>Actinomycetes</taxon>
        <taxon>Micrococcales</taxon>
        <taxon>Beutenbergiaceae</taxon>
        <taxon>Beutenbergia</taxon>
    </lineage>
</organism>
<dbReference type="Proteomes" id="UP000007962">
    <property type="component" value="Chromosome"/>
</dbReference>
<dbReference type="CDD" id="cd05233">
    <property type="entry name" value="SDR_c"/>
    <property type="match status" value="1"/>
</dbReference>
<dbReference type="EMBL" id="CP001618">
    <property type="protein sequence ID" value="ACQ82180.1"/>
    <property type="molecule type" value="Genomic_DNA"/>
</dbReference>
<proteinExistence type="inferred from homology"/>
<accession>C5C540</accession>
<dbReference type="PANTHER" id="PTHR24321:SF8">
    <property type="entry name" value="ESTRADIOL 17-BETA-DEHYDROGENASE 8-RELATED"/>
    <property type="match status" value="1"/>
</dbReference>
<dbReference type="HOGENOM" id="CLU_010194_1_0_11"/>